<protein>
    <recommendedName>
        <fullName evidence="2">CRIB domain-containing protein</fullName>
    </recommendedName>
</protein>
<dbReference type="Proteomes" id="UP000054097">
    <property type="component" value="Unassembled WGS sequence"/>
</dbReference>
<gene>
    <name evidence="3" type="ORF">M408DRAFT_333653</name>
</gene>
<evidence type="ECO:0000313" key="3">
    <source>
        <dbReference type="EMBL" id="KIM21102.1"/>
    </source>
</evidence>
<organism evidence="3 4">
    <name type="scientific">Serendipita vermifera MAFF 305830</name>
    <dbReference type="NCBI Taxonomy" id="933852"/>
    <lineage>
        <taxon>Eukaryota</taxon>
        <taxon>Fungi</taxon>
        <taxon>Dikarya</taxon>
        <taxon>Basidiomycota</taxon>
        <taxon>Agaricomycotina</taxon>
        <taxon>Agaricomycetes</taxon>
        <taxon>Sebacinales</taxon>
        <taxon>Serendipitaceae</taxon>
        <taxon>Serendipita</taxon>
    </lineage>
</organism>
<reference evidence="3 4" key="1">
    <citation type="submission" date="2014-04" db="EMBL/GenBank/DDBJ databases">
        <authorList>
            <consortium name="DOE Joint Genome Institute"/>
            <person name="Kuo A."/>
            <person name="Zuccaro A."/>
            <person name="Kohler A."/>
            <person name="Nagy L.G."/>
            <person name="Floudas D."/>
            <person name="Copeland A."/>
            <person name="Barry K.W."/>
            <person name="Cichocki N."/>
            <person name="Veneault-Fourrey C."/>
            <person name="LaButti K."/>
            <person name="Lindquist E.A."/>
            <person name="Lipzen A."/>
            <person name="Lundell T."/>
            <person name="Morin E."/>
            <person name="Murat C."/>
            <person name="Sun H."/>
            <person name="Tunlid A."/>
            <person name="Henrissat B."/>
            <person name="Grigoriev I.V."/>
            <person name="Hibbett D.S."/>
            <person name="Martin F."/>
            <person name="Nordberg H.P."/>
            <person name="Cantor M.N."/>
            <person name="Hua S.X."/>
        </authorList>
    </citation>
    <scope>NUCLEOTIDE SEQUENCE [LARGE SCALE GENOMIC DNA]</scope>
    <source>
        <strain evidence="3 4">MAFF 305830</strain>
    </source>
</reference>
<feature type="domain" description="CRIB" evidence="2">
    <location>
        <begin position="140"/>
        <end position="175"/>
    </location>
</feature>
<dbReference type="AlphaFoldDB" id="A0A0C2WUP8"/>
<accession>A0A0C2WUP8</accession>
<dbReference type="OrthoDB" id="248923at2759"/>
<feature type="region of interest" description="Disordered" evidence="1">
    <location>
        <begin position="47"/>
        <end position="68"/>
    </location>
</feature>
<dbReference type="SMART" id="SM00285">
    <property type="entry name" value="PBD"/>
    <property type="match status" value="1"/>
</dbReference>
<evidence type="ECO:0000259" key="2">
    <source>
        <dbReference type="SMART" id="SM00285"/>
    </source>
</evidence>
<proteinExistence type="predicted"/>
<feature type="region of interest" description="Disordered" evidence="1">
    <location>
        <begin position="231"/>
        <end position="270"/>
    </location>
</feature>
<sequence>MAAQASTIPHVLDYERQRYQGHRMATAPEETERIVHSALFRHATDPLQDTLEGGSGAASPTRHSFDSDLRNHFTPSRRHSMLSEPGHSINRTDTSASLYDFVLTRYNGRLLPISQPPKEKEKLRSFTKLITGSWQRKPSISTATNPQHVHHVELDPYTGEFVGLPKEWERVLFPGSSSALTNPLSPYPSNPLQPSNKPPFNPSVQSINSKRFTLSSATDSFYSYNSRYNLPAERPPSFPATIASTHDDDHGGVDASRTLTTPRPLPHIPI</sequence>
<reference evidence="4" key="2">
    <citation type="submission" date="2015-01" db="EMBL/GenBank/DDBJ databases">
        <title>Evolutionary Origins and Diversification of the Mycorrhizal Mutualists.</title>
        <authorList>
            <consortium name="DOE Joint Genome Institute"/>
            <consortium name="Mycorrhizal Genomics Consortium"/>
            <person name="Kohler A."/>
            <person name="Kuo A."/>
            <person name="Nagy L.G."/>
            <person name="Floudas D."/>
            <person name="Copeland A."/>
            <person name="Barry K.W."/>
            <person name="Cichocki N."/>
            <person name="Veneault-Fourrey C."/>
            <person name="LaButti K."/>
            <person name="Lindquist E.A."/>
            <person name="Lipzen A."/>
            <person name="Lundell T."/>
            <person name="Morin E."/>
            <person name="Murat C."/>
            <person name="Riley R."/>
            <person name="Ohm R."/>
            <person name="Sun H."/>
            <person name="Tunlid A."/>
            <person name="Henrissat B."/>
            <person name="Grigoriev I.V."/>
            <person name="Hibbett D.S."/>
            <person name="Martin F."/>
        </authorList>
    </citation>
    <scope>NUCLEOTIDE SEQUENCE [LARGE SCALE GENOMIC DNA]</scope>
    <source>
        <strain evidence="4">MAFF 305830</strain>
    </source>
</reference>
<feature type="region of interest" description="Disordered" evidence="1">
    <location>
        <begin position="184"/>
        <end position="205"/>
    </location>
</feature>
<evidence type="ECO:0000313" key="4">
    <source>
        <dbReference type="Proteomes" id="UP000054097"/>
    </source>
</evidence>
<dbReference type="Pfam" id="PF00786">
    <property type="entry name" value="PBD"/>
    <property type="match status" value="1"/>
</dbReference>
<dbReference type="EMBL" id="KN824393">
    <property type="protein sequence ID" value="KIM21102.1"/>
    <property type="molecule type" value="Genomic_DNA"/>
</dbReference>
<dbReference type="Gene3D" id="3.90.810.10">
    <property type="entry name" value="CRIB domain"/>
    <property type="match status" value="1"/>
</dbReference>
<name>A0A0C2WUP8_SERVB</name>
<keyword evidence="4" id="KW-1185">Reference proteome</keyword>
<dbReference type="HOGENOM" id="CLU_1001557_0_0_1"/>
<dbReference type="InterPro" id="IPR036936">
    <property type="entry name" value="CRIB_dom_sf"/>
</dbReference>
<evidence type="ECO:0000256" key="1">
    <source>
        <dbReference type="SAM" id="MobiDB-lite"/>
    </source>
</evidence>
<dbReference type="InterPro" id="IPR000095">
    <property type="entry name" value="CRIB_dom"/>
</dbReference>
<feature type="compositionally biased region" description="Pro residues" evidence="1">
    <location>
        <begin position="185"/>
        <end position="201"/>
    </location>
</feature>
<dbReference type="STRING" id="933852.A0A0C2WUP8"/>